<dbReference type="GO" id="GO:0005886">
    <property type="term" value="C:plasma membrane"/>
    <property type="evidence" value="ECO:0007669"/>
    <property type="project" value="UniProtKB-SubCell"/>
</dbReference>
<evidence type="ECO:0000256" key="4">
    <source>
        <dbReference type="ARBA" id="ARBA00022692"/>
    </source>
</evidence>
<evidence type="ECO:0000256" key="2">
    <source>
        <dbReference type="ARBA" id="ARBA00022475"/>
    </source>
</evidence>
<sequence length="299" mass="33108">MSDPNRQAVAARMRRPEFILFAILAFGLLGWFYANLPDALRHADQIINTAILLGLLCIYLIFDFRPLFAPPDQKSTGTYAWAAVGLVCAISGTFLPQPIAKVFLLFLSVCCFTRAAGGVLLEASSRRLLNSLFIAFTLFGALLVSLPLLDMPLRIITGRWSAQIFTWLQHDTELGFITKEGVPMLLLVVNGRPFHVAAECNGFGLLGTCLVFTCAFIFYRKVPFLDSFLLLIAAVFVAVVGNLVRIFIIVSLAPKVGDHYLLMHEIVGTITFYAFLGLQWWLVSGFGRTPRPKSTEEPA</sequence>
<feature type="transmembrane region" description="Helical" evidence="8">
    <location>
        <begin position="228"/>
        <end position="250"/>
    </location>
</feature>
<evidence type="ECO:0000256" key="3">
    <source>
        <dbReference type="ARBA" id="ARBA00022670"/>
    </source>
</evidence>
<feature type="transmembrane region" description="Helical" evidence="8">
    <location>
        <begin position="262"/>
        <end position="283"/>
    </location>
</feature>
<keyword evidence="4 8" id="KW-0812">Transmembrane</keyword>
<proteinExistence type="predicted"/>
<dbReference type="NCBIfam" id="TIGR04178">
    <property type="entry name" value="exo_archaeo"/>
    <property type="match status" value="1"/>
</dbReference>
<dbReference type="EMBL" id="JACHVA010000053">
    <property type="protein sequence ID" value="MBC2601447.1"/>
    <property type="molecule type" value="Genomic_DNA"/>
</dbReference>
<keyword evidence="10" id="KW-1185">Reference proteome</keyword>
<organism evidence="9 10">
    <name type="scientific">Puniceicoccus vermicola</name>
    <dbReference type="NCBI Taxonomy" id="388746"/>
    <lineage>
        <taxon>Bacteria</taxon>
        <taxon>Pseudomonadati</taxon>
        <taxon>Verrucomicrobiota</taxon>
        <taxon>Opitutia</taxon>
        <taxon>Puniceicoccales</taxon>
        <taxon>Puniceicoccaceae</taxon>
        <taxon>Puniceicoccus</taxon>
    </lineage>
</organism>
<protein>
    <submittedName>
        <fullName evidence="9">Exosortase/archaeosortase family protein</fullName>
    </submittedName>
</protein>
<dbReference type="InterPro" id="IPR026392">
    <property type="entry name" value="Exo/Archaeosortase_dom"/>
</dbReference>
<evidence type="ECO:0000313" key="10">
    <source>
        <dbReference type="Proteomes" id="UP000525652"/>
    </source>
</evidence>
<keyword evidence="6 8" id="KW-1133">Transmembrane helix</keyword>
<gene>
    <name evidence="9" type="ORF">H5P30_06615</name>
</gene>
<keyword evidence="2" id="KW-1003">Cell membrane</keyword>
<evidence type="ECO:0000256" key="8">
    <source>
        <dbReference type="SAM" id="Phobius"/>
    </source>
</evidence>
<comment type="caution">
    <text evidence="9">The sequence shown here is derived from an EMBL/GenBank/DDBJ whole genome shotgun (WGS) entry which is preliminary data.</text>
</comment>
<dbReference type="RefSeq" id="WP_185692160.1">
    <property type="nucleotide sequence ID" value="NZ_JACHVA010000053.1"/>
</dbReference>
<dbReference type="InterPro" id="IPR019127">
    <property type="entry name" value="Exosortase"/>
</dbReference>
<keyword evidence="7 8" id="KW-0472">Membrane</keyword>
<evidence type="ECO:0000256" key="1">
    <source>
        <dbReference type="ARBA" id="ARBA00004651"/>
    </source>
</evidence>
<evidence type="ECO:0000256" key="6">
    <source>
        <dbReference type="ARBA" id="ARBA00022989"/>
    </source>
</evidence>
<reference evidence="9 10" key="1">
    <citation type="submission" date="2020-07" db="EMBL/GenBank/DDBJ databases">
        <authorList>
            <person name="Feng X."/>
        </authorList>
    </citation>
    <scope>NUCLEOTIDE SEQUENCE [LARGE SCALE GENOMIC DNA]</scope>
    <source>
        <strain evidence="9 10">JCM14086</strain>
    </source>
</reference>
<feature type="transmembrane region" description="Helical" evidence="8">
    <location>
        <begin position="76"/>
        <end position="96"/>
    </location>
</feature>
<dbReference type="AlphaFoldDB" id="A0A7X1E5C1"/>
<feature type="transmembrane region" description="Helical" evidence="8">
    <location>
        <begin position="102"/>
        <end position="121"/>
    </location>
</feature>
<dbReference type="GO" id="GO:0006508">
    <property type="term" value="P:proteolysis"/>
    <property type="evidence" value="ECO:0007669"/>
    <property type="project" value="UniProtKB-KW"/>
</dbReference>
<feature type="transmembrane region" description="Helical" evidence="8">
    <location>
        <begin position="194"/>
        <end position="219"/>
    </location>
</feature>
<dbReference type="Pfam" id="PF09721">
    <property type="entry name" value="Exosortase_EpsH"/>
    <property type="match status" value="1"/>
</dbReference>
<evidence type="ECO:0000313" key="9">
    <source>
        <dbReference type="EMBL" id="MBC2601447.1"/>
    </source>
</evidence>
<keyword evidence="5" id="KW-0378">Hydrolase</keyword>
<accession>A0A7X1E5C1</accession>
<feature type="transmembrane region" description="Helical" evidence="8">
    <location>
        <begin position="128"/>
        <end position="149"/>
    </location>
</feature>
<dbReference type="GO" id="GO:0008233">
    <property type="term" value="F:peptidase activity"/>
    <property type="evidence" value="ECO:0007669"/>
    <property type="project" value="UniProtKB-KW"/>
</dbReference>
<evidence type="ECO:0000256" key="5">
    <source>
        <dbReference type="ARBA" id="ARBA00022801"/>
    </source>
</evidence>
<name>A0A7X1E5C1_9BACT</name>
<comment type="subcellular location">
    <subcellularLocation>
        <location evidence="1">Cell membrane</location>
        <topology evidence="1">Multi-pass membrane protein</topology>
    </subcellularLocation>
</comment>
<feature type="transmembrane region" description="Helical" evidence="8">
    <location>
        <begin position="46"/>
        <end position="64"/>
    </location>
</feature>
<evidence type="ECO:0000256" key="7">
    <source>
        <dbReference type="ARBA" id="ARBA00023136"/>
    </source>
</evidence>
<keyword evidence="3" id="KW-0645">Protease</keyword>
<feature type="transmembrane region" description="Helical" evidence="8">
    <location>
        <begin position="18"/>
        <end position="34"/>
    </location>
</feature>
<dbReference type="Proteomes" id="UP000525652">
    <property type="component" value="Unassembled WGS sequence"/>
</dbReference>